<reference evidence="3 4" key="1">
    <citation type="submission" date="2019-10" db="EMBL/GenBank/DDBJ databases">
        <title>Genomic and transcriptomic insights into the perfect genentic adaptation of a filamentous nitrogen-fixing cyanobacterium to rice fields.</title>
        <authorList>
            <person name="Chen Z."/>
        </authorList>
    </citation>
    <scope>NUCLEOTIDE SEQUENCE [LARGE SCALE GENOMIC DNA]</scope>
    <source>
        <strain evidence="3">CCNUC1</strain>
    </source>
</reference>
<dbReference type="InterPro" id="IPR035093">
    <property type="entry name" value="RelE/ParE_toxin_dom_sf"/>
</dbReference>
<evidence type="ECO:0000256" key="2">
    <source>
        <dbReference type="ARBA" id="ARBA00022649"/>
    </source>
</evidence>
<organism evidence="3 4">
    <name type="scientific">Nostoc sphaeroides CCNUC1</name>
    <dbReference type="NCBI Taxonomy" id="2653204"/>
    <lineage>
        <taxon>Bacteria</taxon>
        <taxon>Bacillati</taxon>
        <taxon>Cyanobacteriota</taxon>
        <taxon>Cyanophyceae</taxon>
        <taxon>Nostocales</taxon>
        <taxon>Nostocaceae</taxon>
        <taxon>Nostoc</taxon>
    </lineage>
</organism>
<gene>
    <name evidence="3" type="ORF">GXM_01562</name>
</gene>
<dbReference type="InterPro" id="IPR007712">
    <property type="entry name" value="RelE/ParE_toxin"/>
</dbReference>
<keyword evidence="4" id="KW-1185">Reference proteome</keyword>
<sequence>MSYQVTLVPSAVQKITELDSELQQRLAQKLEELALNPRSEDAHPLKETERLYKVLLGEYRIIYQIEEQSLLVTVIKIAHLKDY</sequence>
<evidence type="ECO:0000256" key="1">
    <source>
        <dbReference type="ARBA" id="ARBA00006226"/>
    </source>
</evidence>
<comment type="similarity">
    <text evidence="1">Belongs to the RelE toxin family.</text>
</comment>
<evidence type="ECO:0000313" key="4">
    <source>
        <dbReference type="Proteomes" id="UP000326678"/>
    </source>
</evidence>
<proteinExistence type="inferred from homology"/>
<protein>
    <submittedName>
        <fullName evidence="3">RelE, mRNA interferase RelE/StbE</fullName>
    </submittedName>
</protein>
<dbReference type="SUPFAM" id="SSF143011">
    <property type="entry name" value="RelE-like"/>
    <property type="match status" value="1"/>
</dbReference>
<dbReference type="RefSeq" id="WP_152588498.1">
    <property type="nucleotide sequence ID" value="NZ_CP045226.1"/>
</dbReference>
<dbReference type="AlphaFoldDB" id="A0A5P8VW23"/>
<keyword evidence="2" id="KW-1277">Toxin-antitoxin system</keyword>
<evidence type="ECO:0000313" key="3">
    <source>
        <dbReference type="EMBL" id="QFS44089.1"/>
    </source>
</evidence>
<dbReference type="Proteomes" id="UP000326678">
    <property type="component" value="Chromosome Gxm1"/>
</dbReference>
<dbReference type="Gene3D" id="3.30.2310.20">
    <property type="entry name" value="RelE-like"/>
    <property type="match status" value="1"/>
</dbReference>
<dbReference type="Pfam" id="PF05016">
    <property type="entry name" value="ParE_toxin"/>
    <property type="match status" value="1"/>
</dbReference>
<dbReference type="PANTHER" id="PTHR35601">
    <property type="entry name" value="TOXIN RELE"/>
    <property type="match status" value="1"/>
</dbReference>
<name>A0A5P8VW23_9NOSO</name>
<dbReference type="EMBL" id="CP045226">
    <property type="protein sequence ID" value="QFS44089.1"/>
    <property type="molecule type" value="Genomic_DNA"/>
</dbReference>
<dbReference type="PANTHER" id="PTHR35601:SF1">
    <property type="entry name" value="TOXIN RELE"/>
    <property type="match status" value="1"/>
</dbReference>
<accession>A0A5P8VW23</accession>
<dbReference type="KEGG" id="nsh:GXM_01562"/>